<feature type="binding site" evidence="8">
    <location>
        <position position="219"/>
    </location>
    <ligand>
        <name>Zn(2+)</name>
        <dbReference type="ChEBI" id="CHEBI:29105"/>
    </ligand>
</feature>
<feature type="binding site" evidence="8">
    <location>
        <position position="132"/>
    </location>
    <ligand>
        <name>Zn(2+)</name>
        <dbReference type="ChEBI" id="CHEBI:29105"/>
    </ligand>
</feature>
<feature type="active site" description="Proton donor/acceptor" evidence="6">
    <location>
        <position position="276"/>
    </location>
</feature>
<evidence type="ECO:0000256" key="2">
    <source>
        <dbReference type="ARBA" id="ARBA00022723"/>
    </source>
</evidence>
<feature type="binding site" evidence="7">
    <location>
        <position position="230"/>
    </location>
    <ligand>
        <name>substrate</name>
    </ligand>
</feature>
<dbReference type="SUPFAM" id="SSF51338">
    <property type="entry name" value="Composite domain of metallo-dependent hydrolases"/>
    <property type="match status" value="1"/>
</dbReference>
<dbReference type="Gene3D" id="2.30.40.10">
    <property type="entry name" value="Urease, subunit C, domain 1"/>
    <property type="match status" value="1"/>
</dbReference>
<feature type="binding site" evidence="8">
    <location>
        <position position="197"/>
    </location>
    <ligand>
        <name>Zn(2+)</name>
        <dbReference type="ChEBI" id="CHEBI:29105"/>
    </ligand>
</feature>
<comment type="similarity">
    <text evidence="1 5">Belongs to the metallo-dependent hydrolases superfamily. NagA family.</text>
</comment>
<dbReference type="OrthoDB" id="9776488at2"/>
<proteinExistence type="inferred from homology"/>
<evidence type="ECO:0000256" key="1">
    <source>
        <dbReference type="ARBA" id="ARBA00010716"/>
    </source>
</evidence>
<feature type="binding site" evidence="7">
    <location>
        <position position="254"/>
    </location>
    <ligand>
        <name>substrate</name>
    </ligand>
</feature>
<protein>
    <submittedName>
        <fullName evidence="10">N-acetylglucosamine-6-phosphate deacetylase</fullName>
        <ecNumber evidence="10">3.5.1.25</ecNumber>
    </submittedName>
</protein>
<evidence type="ECO:0000313" key="11">
    <source>
        <dbReference type="Proteomes" id="UP000305848"/>
    </source>
</evidence>
<dbReference type="EC" id="3.5.1.25" evidence="10"/>
<dbReference type="GO" id="GO:0008448">
    <property type="term" value="F:N-acetylglucosamine-6-phosphate deacetylase activity"/>
    <property type="evidence" value="ECO:0007669"/>
    <property type="project" value="UniProtKB-EC"/>
</dbReference>
<name>A0A4U3KZZ9_9BACT</name>
<gene>
    <name evidence="10" type="primary">nagA</name>
    <name evidence="10" type="ORF">FC093_12680</name>
</gene>
<dbReference type="Pfam" id="PF01979">
    <property type="entry name" value="Amidohydro_1"/>
    <property type="match status" value="1"/>
</dbReference>
<dbReference type="PANTHER" id="PTHR11113">
    <property type="entry name" value="N-ACETYLGLUCOSAMINE-6-PHOSPHATE DEACETYLASE"/>
    <property type="match status" value="1"/>
</dbReference>
<sequence>MNNKKAYTAGTVFTGTDKLRHHAVLTVNGCIKALTPSIAVPKDFEVTHFGKNAIIAPALVDLQLYGANNRLLSVYPDAQTVSDIVQYSKNGGAAWCMPTVATNTYEVFFKCIDAVRSYWQQGGKGALGLHVEGPWISVEKRGAHNPDWIFSPTLQQVKELVEYGKGVIKIITLAPEVCTPDLLEYIQLHKIIISAGHSNATYEQAIETFNTTGIDTVTHLYNAMSSLQHRAPGLVGAVFDHPLVKAAIIPDGHHVDYAAIRIAKKILDERLFAITDAVTTTTEGYYKHEFAGDKYTSNGILSGSALTMHKAFKNLVVYAGIKVDEALRMCSLYPARVIKHSDEIALLKKGYPAAMIVLDKELNLVETVCEWGVV</sequence>
<dbReference type="PANTHER" id="PTHR11113:SF14">
    <property type="entry name" value="N-ACETYLGLUCOSAMINE-6-PHOSPHATE DEACETYLASE"/>
    <property type="match status" value="1"/>
</dbReference>
<dbReference type="NCBIfam" id="TIGR00221">
    <property type="entry name" value="nagA"/>
    <property type="match status" value="1"/>
</dbReference>
<feature type="domain" description="Amidohydrolase-related" evidence="9">
    <location>
        <begin position="114"/>
        <end position="360"/>
    </location>
</feature>
<comment type="caution">
    <text evidence="10">The sequence shown here is derived from an EMBL/GenBank/DDBJ whole genome shotgun (WGS) entry which is preliminary data.</text>
</comment>
<accession>A0A4U3KZZ9</accession>
<dbReference type="RefSeq" id="WP_137262166.1">
    <property type="nucleotide sequence ID" value="NZ_SZQL01000009.1"/>
</dbReference>
<keyword evidence="11" id="KW-1185">Reference proteome</keyword>
<evidence type="ECO:0000259" key="9">
    <source>
        <dbReference type="Pfam" id="PF01979"/>
    </source>
</evidence>
<dbReference type="EMBL" id="SZQL01000009">
    <property type="protein sequence ID" value="TKK68062.1"/>
    <property type="molecule type" value="Genomic_DNA"/>
</dbReference>
<dbReference type="InterPro" id="IPR011059">
    <property type="entry name" value="Metal-dep_hydrolase_composite"/>
</dbReference>
<dbReference type="PIRSF" id="PIRSF038994">
    <property type="entry name" value="NagA"/>
    <property type="match status" value="1"/>
</dbReference>
<evidence type="ECO:0000256" key="8">
    <source>
        <dbReference type="PIRSR" id="PIRSR038994-3"/>
    </source>
</evidence>
<keyword evidence="4 5" id="KW-0119">Carbohydrate metabolism</keyword>
<dbReference type="AlphaFoldDB" id="A0A4U3KZZ9"/>
<keyword evidence="2 8" id="KW-0479">Metal-binding</keyword>
<dbReference type="SUPFAM" id="SSF51556">
    <property type="entry name" value="Metallo-dependent hydrolases"/>
    <property type="match status" value="1"/>
</dbReference>
<dbReference type="InterPro" id="IPR032466">
    <property type="entry name" value="Metal_Hydrolase"/>
</dbReference>
<feature type="binding site" evidence="7">
    <location>
        <position position="143"/>
    </location>
    <ligand>
        <name>substrate</name>
    </ligand>
</feature>
<reference evidence="10 11" key="1">
    <citation type="submission" date="2019-05" db="EMBL/GenBank/DDBJ databases">
        <title>Panacibacter sp. strain 17mud1-8 Genome sequencing and assembly.</title>
        <authorList>
            <person name="Chhetri G."/>
        </authorList>
    </citation>
    <scope>NUCLEOTIDE SEQUENCE [LARGE SCALE GENOMIC DNA]</scope>
    <source>
        <strain evidence="10 11">17mud1-8</strain>
    </source>
</reference>
<keyword evidence="3 5" id="KW-0378">Hydrolase</keyword>
<dbReference type="Proteomes" id="UP000305848">
    <property type="component" value="Unassembled WGS sequence"/>
</dbReference>
<dbReference type="GO" id="GO:0006046">
    <property type="term" value="P:N-acetylglucosamine catabolic process"/>
    <property type="evidence" value="ECO:0007669"/>
    <property type="project" value="TreeGrafter"/>
</dbReference>
<evidence type="ECO:0000256" key="6">
    <source>
        <dbReference type="PIRSR" id="PIRSR038994-1"/>
    </source>
</evidence>
<evidence type="ECO:0000256" key="3">
    <source>
        <dbReference type="ARBA" id="ARBA00022801"/>
    </source>
</evidence>
<evidence type="ECO:0000256" key="7">
    <source>
        <dbReference type="PIRSR" id="PIRSR038994-2"/>
    </source>
</evidence>
<dbReference type="InterPro" id="IPR006680">
    <property type="entry name" value="Amidohydro-rel"/>
</dbReference>
<dbReference type="Gene3D" id="3.20.20.140">
    <property type="entry name" value="Metal-dependent hydrolases"/>
    <property type="match status" value="1"/>
</dbReference>
<dbReference type="InterPro" id="IPR003764">
    <property type="entry name" value="GlcNAc_6-P_deAcase"/>
</dbReference>
<evidence type="ECO:0000313" key="10">
    <source>
        <dbReference type="EMBL" id="TKK68062.1"/>
    </source>
</evidence>
<feature type="binding site" evidence="7">
    <location>
        <begin position="301"/>
        <end position="303"/>
    </location>
    <ligand>
        <name>substrate</name>
    </ligand>
</feature>
<comment type="cofactor">
    <cofactor evidence="8">
        <name>a divalent metal cation</name>
        <dbReference type="ChEBI" id="CHEBI:60240"/>
    </cofactor>
    <text evidence="8">Binds 1 divalent metal cation per subunit.</text>
</comment>
<organism evidence="10 11">
    <name type="scientific">Ilyomonas limi</name>
    <dbReference type="NCBI Taxonomy" id="2575867"/>
    <lineage>
        <taxon>Bacteria</taxon>
        <taxon>Pseudomonadati</taxon>
        <taxon>Bacteroidota</taxon>
        <taxon>Chitinophagia</taxon>
        <taxon>Chitinophagales</taxon>
        <taxon>Chitinophagaceae</taxon>
        <taxon>Ilyomonas</taxon>
    </lineage>
</organism>
<evidence type="ECO:0000256" key="4">
    <source>
        <dbReference type="ARBA" id="ARBA00023277"/>
    </source>
</evidence>
<feature type="binding site" evidence="7">
    <location>
        <begin position="222"/>
        <end position="223"/>
    </location>
    <ligand>
        <name>substrate</name>
    </ligand>
</feature>
<dbReference type="GO" id="GO:0046872">
    <property type="term" value="F:metal ion binding"/>
    <property type="evidence" value="ECO:0007669"/>
    <property type="project" value="UniProtKB-KW"/>
</dbReference>
<evidence type="ECO:0000256" key="5">
    <source>
        <dbReference type="PIRNR" id="PIRNR038994"/>
    </source>
</evidence>